<dbReference type="RefSeq" id="XP_040716647.1">
    <property type="nucleotide sequence ID" value="XM_040860218.1"/>
</dbReference>
<name>A0A1Y2E3P7_9PEZI</name>
<dbReference type="AlphaFoldDB" id="A0A1Y2E3P7"/>
<dbReference type="InParanoid" id="A0A1Y2E3P7"/>
<keyword evidence="9" id="KW-0496">Mitochondrion</keyword>
<keyword evidence="8 12" id="KW-1133">Transmembrane helix</keyword>
<keyword evidence="6" id="KW-0999">Mitochondrion inner membrane</keyword>
<evidence type="ECO:0000256" key="1">
    <source>
        <dbReference type="ARBA" id="ARBA00004434"/>
    </source>
</evidence>
<evidence type="ECO:0000259" key="13">
    <source>
        <dbReference type="Pfam" id="PF10502"/>
    </source>
</evidence>
<comment type="subcellular location">
    <subcellularLocation>
        <location evidence="1">Mitochondrion inner membrane</location>
        <topology evidence="1">Single-pass membrane protein</topology>
    </subcellularLocation>
</comment>
<dbReference type="PRINTS" id="PR00727">
    <property type="entry name" value="LEADERPTASE"/>
</dbReference>
<reference evidence="14 15" key="1">
    <citation type="submission" date="2016-07" db="EMBL/GenBank/DDBJ databases">
        <title>Pervasive Adenine N6-methylation of Active Genes in Fungi.</title>
        <authorList>
            <consortium name="DOE Joint Genome Institute"/>
            <person name="Mondo S.J."/>
            <person name="Dannebaum R.O."/>
            <person name="Kuo R.C."/>
            <person name="Labutti K."/>
            <person name="Haridas S."/>
            <person name="Kuo A."/>
            <person name="Salamov A."/>
            <person name="Ahrendt S.R."/>
            <person name="Lipzen A."/>
            <person name="Sullivan W."/>
            <person name="Andreopoulos W.B."/>
            <person name="Clum A."/>
            <person name="Lindquist E."/>
            <person name="Daum C."/>
            <person name="Ramamoorthy G.K."/>
            <person name="Gryganskyi A."/>
            <person name="Culley D."/>
            <person name="Magnuson J.K."/>
            <person name="James T.Y."/>
            <person name="O'Malley M.A."/>
            <person name="Stajich J.E."/>
            <person name="Spatafora J.W."/>
            <person name="Visel A."/>
            <person name="Grigoriev I.V."/>
        </authorList>
    </citation>
    <scope>NUCLEOTIDE SEQUENCE [LARGE SCALE GENOMIC DNA]</scope>
    <source>
        <strain evidence="14 15">CBS 129021</strain>
    </source>
</reference>
<feature type="transmembrane region" description="Helical" evidence="12">
    <location>
        <begin position="56"/>
        <end position="81"/>
    </location>
</feature>
<dbReference type="PANTHER" id="PTHR46041:SF2">
    <property type="entry name" value="MITOCHONDRIAL INNER MEMBRANE PROTEASE SUBUNIT 2"/>
    <property type="match status" value="1"/>
</dbReference>
<accession>A0A1Y2E3P7</accession>
<evidence type="ECO:0000256" key="4">
    <source>
        <dbReference type="ARBA" id="ARBA00022670"/>
    </source>
</evidence>
<evidence type="ECO:0000256" key="6">
    <source>
        <dbReference type="ARBA" id="ARBA00022792"/>
    </source>
</evidence>
<dbReference type="OrthoDB" id="9996127at2759"/>
<dbReference type="GO" id="GO:0006627">
    <property type="term" value="P:protein processing involved in protein targeting to mitochondrion"/>
    <property type="evidence" value="ECO:0007669"/>
    <property type="project" value="InterPro"/>
</dbReference>
<comment type="caution">
    <text evidence="14">The sequence shown here is derived from an EMBL/GenBank/DDBJ whole genome shotgun (WGS) entry which is preliminary data.</text>
</comment>
<sequence length="219" mass="25523">MANHSLWARLRPFRRPLLFNKVALRIQSHPRIHSVNSRWTRYKSFRQHRFLGDFTWYSWIFLTWVPVVVFFNANVMELAFINGPSMYPFMNAEKDQTTAPDVTVAWKWNAQHNLARGMIVLFWNPRKPEITVVKRVVGLEGDIITTRPPYPALVIRVPPGHIWVEGDGGERDSIDSNVYGPIATALVIGTIPFVLKPLHRAGWVRWWEHPVNGRVRHRS</sequence>
<evidence type="ECO:0000256" key="10">
    <source>
        <dbReference type="ARBA" id="ARBA00023136"/>
    </source>
</evidence>
<dbReference type="Proteomes" id="UP000193689">
    <property type="component" value="Unassembled WGS sequence"/>
</dbReference>
<dbReference type="FunCoup" id="A0A1Y2E3P7">
    <property type="interactions" value="344"/>
</dbReference>
<evidence type="ECO:0000256" key="5">
    <source>
        <dbReference type="ARBA" id="ARBA00022692"/>
    </source>
</evidence>
<dbReference type="InterPro" id="IPR036286">
    <property type="entry name" value="LexA/Signal_pep-like_sf"/>
</dbReference>
<proteinExistence type="inferred from homology"/>
<feature type="active site" evidence="11">
    <location>
        <position position="134"/>
    </location>
</feature>
<dbReference type="SUPFAM" id="SSF51306">
    <property type="entry name" value="LexA/Signal peptidase"/>
    <property type="match status" value="1"/>
</dbReference>
<evidence type="ECO:0000256" key="9">
    <source>
        <dbReference type="ARBA" id="ARBA00023128"/>
    </source>
</evidence>
<evidence type="ECO:0000256" key="2">
    <source>
        <dbReference type="ARBA" id="ARBA00007066"/>
    </source>
</evidence>
<keyword evidence="15" id="KW-1185">Reference proteome</keyword>
<evidence type="ECO:0000256" key="11">
    <source>
        <dbReference type="PIRSR" id="PIRSR600223-1"/>
    </source>
</evidence>
<keyword evidence="5 12" id="KW-0812">Transmembrane</keyword>
<organism evidence="14 15">
    <name type="scientific">Pseudomassariella vexata</name>
    <dbReference type="NCBI Taxonomy" id="1141098"/>
    <lineage>
        <taxon>Eukaryota</taxon>
        <taxon>Fungi</taxon>
        <taxon>Dikarya</taxon>
        <taxon>Ascomycota</taxon>
        <taxon>Pezizomycotina</taxon>
        <taxon>Sordariomycetes</taxon>
        <taxon>Xylariomycetidae</taxon>
        <taxon>Amphisphaeriales</taxon>
        <taxon>Pseudomassariaceae</taxon>
        <taxon>Pseudomassariella</taxon>
    </lineage>
</organism>
<gene>
    <name evidence="14" type="ORF">BCR38DRAFT_432946</name>
</gene>
<feature type="active site" evidence="11">
    <location>
        <position position="85"/>
    </location>
</feature>
<evidence type="ECO:0000256" key="7">
    <source>
        <dbReference type="ARBA" id="ARBA00022801"/>
    </source>
</evidence>
<dbReference type="Gene3D" id="2.10.109.10">
    <property type="entry name" value="Umud Fragment, subunit A"/>
    <property type="match status" value="1"/>
</dbReference>
<keyword evidence="7" id="KW-0378">Hydrolase</keyword>
<evidence type="ECO:0000313" key="15">
    <source>
        <dbReference type="Proteomes" id="UP000193689"/>
    </source>
</evidence>
<dbReference type="GO" id="GO:0004252">
    <property type="term" value="F:serine-type endopeptidase activity"/>
    <property type="evidence" value="ECO:0007669"/>
    <property type="project" value="InterPro"/>
</dbReference>
<dbReference type="CDD" id="cd06530">
    <property type="entry name" value="S26_SPase_I"/>
    <property type="match status" value="1"/>
</dbReference>
<dbReference type="InterPro" id="IPR000223">
    <property type="entry name" value="Pept_S26A_signal_pept_1"/>
</dbReference>
<dbReference type="GO" id="GO:0006465">
    <property type="term" value="P:signal peptide processing"/>
    <property type="evidence" value="ECO:0007669"/>
    <property type="project" value="InterPro"/>
</dbReference>
<keyword evidence="4 14" id="KW-0645">Protease</keyword>
<comment type="similarity">
    <text evidence="2">Belongs to the peptidase S26 family. IMP2 subfamily.</text>
</comment>
<dbReference type="GO" id="GO:0042720">
    <property type="term" value="C:mitochondrial inner membrane peptidase complex"/>
    <property type="evidence" value="ECO:0007669"/>
    <property type="project" value="InterPro"/>
</dbReference>
<evidence type="ECO:0000256" key="8">
    <source>
        <dbReference type="ARBA" id="ARBA00022989"/>
    </source>
</evidence>
<keyword evidence="10 12" id="KW-0472">Membrane</keyword>
<feature type="domain" description="Peptidase S26" evidence="13">
    <location>
        <begin position="60"/>
        <end position="146"/>
    </location>
</feature>
<dbReference type="STRING" id="1141098.A0A1Y2E3P7"/>
<dbReference type="InterPro" id="IPR019533">
    <property type="entry name" value="Peptidase_S26"/>
</dbReference>
<protein>
    <recommendedName>
        <fullName evidence="3">Mitochondrial inner membrane protease subunit 2</fullName>
    </recommendedName>
</protein>
<dbReference type="InterPro" id="IPR037730">
    <property type="entry name" value="IMP2"/>
</dbReference>
<evidence type="ECO:0000256" key="3">
    <source>
        <dbReference type="ARBA" id="ARBA00013650"/>
    </source>
</evidence>
<evidence type="ECO:0000256" key="12">
    <source>
        <dbReference type="SAM" id="Phobius"/>
    </source>
</evidence>
<evidence type="ECO:0000313" key="14">
    <source>
        <dbReference type="EMBL" id="ORY65495.1"/>
    </source>
</evidence>
<dbReference type="PANTHER" id="PTHR46041">
    <property type="entry name" value="MITOCHONDRIAL INNER MEMBRANE PROTEASE SUBUNIT 2"/>
    <property type="match status" value="1"/>
</dbReference>
<dbReference type="GeneID" id="63776430"/>
<dbReference type="Pfam" id="PF10502">
    <property type="entry name" value="Peptidase_S26"/>
    <property type="match status" value="1"/>
</dbReference>
<dbReference type="EMBL" id="MCFJ01000006">
    <property type="protein sequence ID" value="ORY65495.1"/>
    <property type="molecule type" value="Genomic_DNA"/>
</dbReference>